<evidence type="ECO:0000256" key="9">
    <source>
        <dbReference type="RuleBase" id="RU003706"/>
    </source>
</evidence>
<evidence type="ECO:0000313" key="11">
    <source>
        <dbReference type="EMBL" id="SOC40824.1"/>
    </source>
</evidence>
<dbReference type="CDD" id="cd02538">
    <property type="entry name" value="G1P_TT_short"/>
    <property type="match status" value="1"/>
</dbReference>
<comment type="similarity">
    <text evidence="2 9">Belongs to the glucose-1-phosphate thymidylyltransferase family.</text>
</comment>
<name>A0A285UFX4_9HYPH</name>
<evidence type="ECO:0000256" key="2">
    <source>
        <dbReference type="ARBA" id="ARBA00010480"/>
    </source>
</evidence>
<proteinExistence type="inferred from homology"/>
<evidence type="ECO:0000256" key="4">
    <source>
        <dbReference type="ARBA" id="ARBA00022679"/>
    </source>
</evidence>
<dbReference type="InterPro" id="IPR005907">
    <property type="entry name" value="G1P_thy_trans_s"/>
</dbReference>
<comment type="cofactor">
    <cofactor evidence="1">
        <name>Mg(2+)</name>
        <dbReference type="ChEBI" id="CHEBI:18420"/>
    </cofactor>
</comment>
<dbReference type="Gene3D" id="3.90.550.10">
    <property type="entry name" value="Spore Coat Polysaccharide Biosynthesis Protein SpsA, Chain A"/>
    <property type="match status" value="1"/>
</dbReference>
<dbReference type="PANTHER" id="PTHR43532:SF1">
    <property type="entry name" value="GLUCOSE-1-PHOSPHATE THYMIDYLYLTRANSFERASE 1"/>
    <property type="match status" value="1"/>
</dbReference>
<dbReference type="SUPFAM" id="SSF53448">
    <property type="entry name" value="Nucleotide-diphospho-sugar transferases"/>
    <property type="match status" value="1"/>
</dbReference>
<evidence type="ECO:0000313" key="12">
    <source>
        <dbReference type="Proteomes" id="UP000219167"/>
    </source>
</evidence>
<evidence type="ECO:0000256" key="1">
    <source>
        <dbReference type="ARBA" id="ARBA00001946"/>
    </source>
</evidence>
<dbReference type="EC" id="2.7.7.24" evidence="3 9"/>
<protein>
    <recommendedName>
        <fullName evidence="3 9">Glucose-1-phosphate thymidylyltransferase</fullName>
        <ecNumber evidence="3 9">2.7.7.24</ecNumber>
    </recommendedName>
</protein>
<keyword evidence="4 9" id="KW-0808">Transferase</keyword>
<gene>
    <name evidence="11" type="ORF">SAMN05892877_10815</name>
</gene>
<evidence type="ECO:0000256" key="7">
    <source>
        <dbReference type="ARBA" id="ARBA00022842"/>
    </source>
</evidence>
<dbReference type="GO" id="GO:0008879">
    <property type="term" value="F:glucose-1-phosphate thymidylyltransferase activity"/>
    <property type="evidence" value="ECO:0007669"/>
    <property type="project" value="UniProtKB-EC"/>
</dbReference>
<reference evidence="11 12" key="1">
    <citation type="submission" date="2017-08" db="EMBL/GenBank/DDBJ databases">
        <authorList>
            <person name="de Groot N.N."/>
        </authorList>
    </citation>
    <scope>NUCLEOTIDE SEQUENCE [LARGE SCALE GENOMIC DNA]</scope>
    <source>
        <strain evidence="11 12">JC85</strain>
    </source>
</reference>
<dbReference type="EMBL" id="OBQD01000008">
    <property type="protein sequence ID" value="SOC40824.1"/>
    <property type="molecule type" value="Genomic_DNA"/>
</dbReference>
<evidence type="ECO:0000256" key="5">
    <source>
        <dbReference type="ARBA" id="ARBA00022695"/>
    </source>
</evidence>
<dbReference type="NCBIfam" id="TIGR01207">
    <property type="entry name" value="rmlA"/>
    <property type="match status" value="1"/>
</dbReference>
<keyword evidence="5 9" id="KW-0548">Nucleotidyltransferase</keyword>
<evidence type="ECO:0000256" key="3">
    <source>
        <dbReference type="ARBA" id="ARBA00012461"/>
    </source>
</evidence>
<dbReference type="GO" id="GO:0046872">
    <property type="term" value="F:metal ion binding"/>
    <property type="evidence" value="ECO:0007669"/>
    <property type="project" value="UniProtKB-KW"/>
</dbReference>
<organism evidence="11 12">
    <name type="scientific">Rhizobium subbaraonis</name>
    <dbReference type="NCBI Taxonomy" id="908946"/>
    <lineage>
        <taxon>Bacteria</taxon>
        <taxon>Pseudomonadati</taxon>
        <taxon>Pseudomonadota</taxon>
        <taxon>Alphaproteobacteria</taxon>
        <taxon>Hyphomicrobiales</taxon>
        <taxon>Rhizobiaceae</taxon>
        <taxon>Rhizobium/Agrobacterium group</taxon>
        <taxon>Rhizobium</taxon>
    </lineage>
</organism>
<keyword evidence="12" id="KW-1185">Reference proteome</keyword>
<keyword evidence="6 9" id="KW-0479">Metal-binding</keyword>
<dbReference type="RefSeq" id="WP_097140014.1">
    <property type="nucleotide sequence ID" value="NZ_OBQD01000008.1"/>
</dbReference>
<dbReference type="AlphaFoldDB" id="A0A285UFX4"/>
<feature type="domain" description="Nucleotidyl transferase" evidence="10">
    <location>
        <begin position="2"/>
        <end position="239"/>
    </location>
</feature>
<dbReference type="InterPro" id="IPR005835">
    <property type="entry name" value="NTP_transferase_dom"/>
</dbReference>
<sequence length="292" mass="32055">MKGIILAGGSGTRLYPLTIAVSKQILPIYDKPMIYYPLSVLMLTGIREILIISTPRDLPCFQALLGNGSDFGLDISYAEQPHPNGLAEAFIIGRQFIGDDNVAMILGDNIFFGSGLPNVCRQAAARNTGASVFAYHVEDPERYGVVSFDKETGKALTIEEKPLSPKSNWAVTGLYFYDNDVVDIARSIEPSARGELEITAVNNIYLERGDLNVCQLGRGYAWLDTGTYDSLQDASSFVRTVERRQGVQIACPEEIALDMGWLGPEDVRHRASLLGKTSYAAYLNRLAEEYAA</sequence>
<dbReference type="Pfam" id="PF00483">
    <property type="entry name" value="NTP_transferase"/>
    <property type="match status" value="1"/>
</dbReference>
<comment type="catalytic activity">
    <reaction evidence="8 9">
        <text>dTTP + alpha-D-glucose 1-phosphate + H(+) = dTDP-alpha-D-glucose + diphosphate</text>
        <dbReference type="Rhea" id="RHEA:15225"/>
        <dbReference type="ChEBI" id="CHEBI:15378"/>
        <dbReference type="ChEBI" id="CHEBI:33019"/>
        <dbReference type="ChEBI" id="CHEBI:37568"/>
        <dbReference type="ChEBI" id="CHEBI:57477"/>
        <dbReference type="ChEBI" id="CHEBI:58601"/>
        <dbReference type="EC" id="2.7.7.24"/>
    </reaction>
</comment>
<evidence type="ECO:0000259" key="10">
    <source>
        <dbReference type="Pfam" id="PF00483"/>
    </source>
</evidence>
<evidence type="ECO:0000256" key="6">
    <source>
        <dbReference type="ARBA" id="ARBA00022723"/>
    </source>
</evidence>
<dbReference type="FunFam" id="3.90.550.10:FF:000023">
    <property type="entry name" value="Glucose-1-phosphate thymidylyltransferase"/>
    <property type="match status" value="1"/>
</dbReference>
<dbReference type="PANTHER" id="PTHR43532">
    <property type="entry name" value="GLUCOSE-1-PHOSPHATE THYMIDYLYLTRANSFERASE"/>
    <property type="match status" value="1"/>
</dbReference>
<dbReference type="InterPro" id="IPR029044">
    <property type="entry name" value="Nucleotide-diphossugar_trans"/>
</dbReference>
<evidence type="ECO:0000256" key="8">
    <source>
        <dbReference type="ARBA" id="ARBA00049336"/>
    </source>
</evidence>
<keyword evidence="7 9" id="KW-0460">Magnesium</keyword>
<dbReference type="OrthoDB" id="9803871at2"/>
<accession>A0A285UFX4</accession>
<dbReference type="Proteomes" id="UP000219167">
    <property type="component" value="Unassembled WGS sequence"/>
</dbReference>
<comment type="function">
    <text evidence="9">Catalyzes the formation of dTDP-glucose, from dTTP and glucose 1-phosphate, as well as its pyrophosphorolysis.</text>
</comment>